<gene>
    <name evidence="1" type="ORF">M9H77_31854</name>
</gene>
<name>A0ACC0A2J1_CATRO</name>
<organism evidence="1 2">
    <name type="scientific">Catharanthus roseus</name>
    <name type="common">Madagascar periwinkle</name>
    <name type="synonym">Vinca rosea</name>
    <dbReference type="NCBI Taxonomy" id="4058"/>
    <lineage>
        <taxon>Eukaryota</taxon>
        <taxon>Viridiplantae</taxon>
        <taxon>Streptophyta</taxon>
        <taxon>Embryophyta</taxon>
        <taxon>Tracheophyta</taxon>
        <taxon>Spermatophyta</taxon>
        <taxon>Magnoliopsida</taxon>
        <taxon>eudicotyledons</taxon>
        <taxon>Gunneridae</taxon>
        <taxon>Pentapetalae</taxon>
        <taxon>asterids</taxon>
        <taxon>lamiids</taxon>
        <taxon>Gentianales</taxon>
        <taxon>Apocynaceae</taxon>
        <taxon>Rauvolfioideae</taxon>
        <taxon>Vinceae</taxon>
        <taxon>Catharanthinae</taxon>
        <taxon>Catharanthus</taxon>
    </lineage>
</organism>
<sequence>MKPNTTEGGPLVKQHKISQKNSRKEKQDQYCDSLVLTPESIEVARSSPDAALHLGVELPVDQYTGAHESGQLTSPYGLNRPCHFTWVEEKRTKCFECHKLARKLMKLSPIDIQLAKLSLDLPIIPHDNSYQIGEGFAGPWISVEDFNCITRKSEKQRGRPFASSSTNGFQSY</sequence>
<dbReference type="Proteomes" id="UP001060085">
    <property type="component" value="Linkage Group LG07"/>
</dbReference>
<evidence type="ECO:0000313" key="1">
    <source>
        <dbReference type="EMBL" id="KAI5654667.1"/>
    </source>
</evidence>
<reference evidence="2" key="1">
    <citation type="journal article" date="2023" name="Nat. Plants">
        <title>Single-cell RNA sequencing provides a high-resolution roadmap for understanding the multicellular compartmentation of specialized metabolism.</title>
        <authorList>
            <person name="Sun S."/>
            <person name="Shen X."/>
            <person name="Li Y."/>
            <person name="Li Y."/>
            <person name="Wang S."/>
            <person name="Li R."/>
            <person name="Zhang H."/>
            <person name="Shen G."/>
            <person name="Guo B."/>
            <person name="Wei J."/>
            <person name="Xu J."/>
            <person name="St-Pierre B."/>
            <person name="Chen S."/>
            <person name="Sun C."/>
        </authorList>
    </citation>
    <scope>NUCLEOTIDE SEQUENCE [LARGE SCALE GENOMIC DNA]</scope>
</reference>
<accession>A0ACC0A2J1</accession>
<keyword evidence="2" id="KW-1185">Reference proteome</keyword>
<dbReference type="EMBL" id="CM044707">
    <property type="protein sequence ID" value="KAI5654667.1"/>
    <property type="molecule type" value="Genomic_DNA"/>
</dbReference>
<protein>
    <submittedName>
        <fullName evidence="1">Uncharacterized protein</fullName>
    </submittedName>
</protein>
<comment type="caution">
    <text evidence="1">The sequence shown here is derived from an EMBL/GenBank/DDBJ whole genome shotgun (WGS) entry which is preliminary data.</text>
</comment>
<proteinExistence type="predicted"/>
<evidence type="ECO:0000313" key="2">
    <source>
        <dbReference type="Proteomes" id="UP001060085"/>
    </source>
</evidence>